<dbReference type="InterPro" id="IPR023485">
    <property type="entry name" value="Ptyr_pPase"/>
</dbReference>
<sequence>MESKINKSEDNKHKLRILFVCYGNKCRSPMAEGITRKMLKGIANVKSAGIAM</sequence>
<name>X0ZGA7_9ZZZZ</name>
<dbReference type="InterPro" id="IPR036196">
    <property type="entry name" value="Ptyr_pPase_sf"/>
</dbReference>
<dbReference type="AlphaFoldDB" id="X0ZGA7"/>
<feature type="domain" description="Phosphotyrosine protein phosphatase I" evidence="1">
    <location>
        <begin position="17"/>
        <end position="50"/>
    </location>
</feature>
<reference evidence="2" key="1">
    <citation type="journal article" date="2014" name="Front. Microbiol.">
        <title>High frequency of phylogenetically diverse reductive dehalogenase-homologous genes in deep subseafloor sedimentary metagenomes.</title>
        <authorList>
            <person name="Kawai M."/>
            <person name="Futagami T."/>
            <person name="Toyoda A."/>
            <person name="Takaki Y."/>
            <person name="Nishi S."/>
            <person name="Hori S."/>
            <person name="Arai W."/>
            <person name="Tsubouchi T."/>
            <person name="Morono Y."/>
            <person name="Uchiyama I."/>
            <person name="Ito T."/>
            <person name="Fujiyama A."/>
            <person name="Inagaki F."/>
            <person name="Takami H."/>
        </authorList>
    </citation>
    <scope>NUCLEOTIDE SEQUENCE</scope>
    <source>
        <strain evidence="2">Expedition CK06-06</strain>
    </source>
</reference>
<dbReference type="Gene3D" id="3.40.50.2300">
    <property type="match status" value="1"/>
</dbReference>
<dbReference type="SUPFAM" id="SSF52788">
    <property type="entry name" value="Phosphotyrosine protein phosphatases I"/>
    <property type="match status" value="1"/>
</dbReference>
<comment type="caution">
    <text evidence="2">The sequence shown here is derived from an EMBL/GenBank/DDBJ whole genome shotgun (WGS) entry which is preliminary data.</text>
</comment>
<evidence type="ECO:0000313" key="2">
    <source>
        <dbReference type="EMBL" id="GAG68334.1"/>
    </source>
</evidence>
<dbReference type="Pfam" id="PF01451">
    <property type="entry name" value="LMWPc"/>
    <property type="match status" value="1"/>
</dbReference>
<accession>X0ZGA7</accession>
<organism evidence="2">
    <name type="scientific">marine sediment metagenome</name>
    <dbReference type="NCBI Taxonomy" id="412755"/>
    <lineage>
        <taxon>unclassified sequences</taxon>
        <taxon>metagenomes</taxon>
        <taxon>ecological metagenomes</taxon>
    </lineage>
</organism>
<protein>
    <recommendedName>
        <fullName evidence="1">Phosphotyrosine protein phosphatase I domain-containing protein</fullName>
    </recommendedName>
</protein>
<gene>
    <name evidence="2" type="ORF">S01H4_01319</name>
</gene>
<dbReference type="EMBL" id="BART01000234">
    <property type="protein sequence ID" value="GAG68334.1"/>
    <property type="molecule type" value="Genomic_DNA"/>
</dbReference>
<proteinExistence type="predicted"/>
<evidence type="ECO:0000259" key="1">
    <source>
        <dbReference type="Pfam" id="PF01451"/>
    </source>
</evidence>